<sequence length="166" mass="18518">MASTANIVKKLRAANNNGWRANLDFFEWASSLKLSPRETTYEELQSILKMNRTETLSYAADIEKAGIGERIVGRRKAKSRIRWLYTPQSIAAAARGLSDNLEPVSSSNFPVATASADVVSSAQDSGEADHVFQLRRDRRVTFRLPKDLTSKEADRLAAFLKTLPME</sequence>
<dbReference type="RefSeq" id="WP_085384748.1">
    <property type="nucleotide sequence ID" value="NZ_NAFJ01000148.1"/>
</dbReference>
<gene>
    <name evidence="1" type="ORF">BST63_18880</name>
</gene>
<evidence type="ECO:0000313" key="2">
    <source>
        <dbReference type="Proteomes" id="UP000193884"/>
    </source>
</evidence>
<protein>
    <submittedName>
        <fullName evidence="1">Uncharacterized protein</fullName>
    </submittedName>
</protein>
<proteinExistence type="predicted"/>
<keyword evidence="2" id="KW-1185">Reference proteome</keyword>
<evidence type="ECO:0000313" key="1">
    <source>
        <dbReference type="EMBL" id="OSJ27808.1"/>
    </source>
</evidence>
<comment type="caution">
    <text evidence="1">The sequence shown here is derived from an EMBL/GenBank/DDBJ whole genome shotgun (WGS) entry which is preliminary data.</text>
</comment>
<reference evidence="1 2" key="1">
    <citation type="submission" date="2017-03" db="EMBL/GenBank/DDBJ databases">
        <title>Whole genome sequences of fourteen strains of Bradyrhizobium canariense and one strain of Bradyrhizobium japonicum isolated from Lupinus (Papilionoideae: Genisteae) species in Algeria.</title>
        <authorList>
            <person name="Crovadore J."/>
            <person name="Chekireb D."/>
            <person name="Brachmann A."/>
            <person name="Chablais R."/>
            <person name="Cochard B."/>
            <person name="Lefort F."/>
        </authorList>
    </citation>
    <scope>NUCLEOTIDE SEQUENCE [LARGE SCALE GENOMIC DNA]</scope>
    <source>
        <strain evidence="1 2">UBMAN05</strain>
    </source>
</reference>
<organism evidence="1 2">
    <name type="scientific">Bradyrhizobium canariense</name>
    <dbReference type="NCBI Taxonomy" id="255045"/>
    <lineage>
        <taxon>Bacteria</taxon>
        <taxon>Pseudomonadati</taxon>
        <taxon>Pseudomonadota</taxon>
        <taxon>Alphaproteobacteria</taxon>
        <taxon>Hyphomicrobiales</taxon>
        <taxon>Nitrobacteraceae</taxon>
        <taxon>Bradyrhizobium</taxon>
    </lineage>
</organism>
<accession>A0ABX3X224</accession>
<dbReference type="Proteomes" id="UP000193884">
    <property type="component" value="Unassembled WGS sequence"/>
</dbReference>
<name>A0ABX3X224_9BRAD</name>
<dbReference type="EMBL" id="NAFK01000163">
    <property type="protein sequence ID" value="OSJ27808.1"/>
    <property type="molecule type" value="Genomic_DNA"/>
</dbReference>